<accession>A0A556MT02</accession>
<evidence type="ECO:0000313" key="3">
    <source>
        <dbReference type="Proteomes" id="UP000318733"/>
    </source>
</evidence>
<dbReference type="RefSeq" id="WP_144246618.1">
    <property type="nucleotide sequence ID" value="NZ_VLPK01000001.1"/>
</dbReference>
<evidence type="ECO:0000256" key="1">
    <source>
        <dbReference type="SAM" id="SignalP"/>
    </source>
</evidence>
<dbReference type="GO" id="GO:0004553">
    <property type="term" value="F:hydrolase activity, hydrolyzing O-glycosyl compounds"/>
    <property type="evidence" value="ECO:0007669"/>
    <property type="project" value="UniProtKB-ARBA"/>
</dbReference>
<dbReference type="OrthoDB" id="279982at2"/>
<dbReference type="GO" id="GO:0005975">
    <property type="term" value="P:carbohydrate metabolic process"/>
    <property type="evidence" value="ECO:0007669"/>
    <property type="project" value="UniProtKB-ARBA"/>
</dbReference>
<dbReference type="PROSITE" id="PS51257">
    <property type="entry name" value="PROKAR_LIPOPROTEIN"/>
    <property type="match status" value="1"/>
</dbReference>
<name>A0A556MT02_9SPHI</name>
<dbReference type="Gene3D" id="3.40.720.10">
    <property type="entry name" value="Alkaline Phosphatase, subunit A"/>
    <property type="match status" value="1"/>
</dbReference>
<dbReference type="SUPFAM" id="SSF53649">
    <property type="entry name" value="Alkaline phosphatase-like"/>
    <property type="match status" value="1"/>
</dbReference>
<reference evidence="2 3" key="1">
    <citation type="submission" date="2019-07" db="EMBL/GenBank/DDBJ databases">
        <authorList>
            <person name="Huq M.A."/>
        </authorList>
    </citation>
    <scope>NUCLEOTIDE SEQUENCE [LARGE SCALE GENOMIC DNA]</scope>
    <source>
        <strain evidence="2 3">MAH-19</strain>
    </source>
</reference>
<protein>
    <submittedName>
        <fullName evidence="2">DUF4983 domain-containing protein</fullName>
    </submittedName>
</protein>
<dbReference type="Proteomes" id="UP000318733">
    <property type="component" value="Unassembled WGS sequence"/>
</dbReference>
<keyword evidence="3" id="KW-1185">Reference proteome</keyword>
<proteinExistence type="predicted"/>
<dbReference type="EMBL" id="VLPK01000001">
    <property type="protein sequence ID" value="TSJ43053.1"/>
    <property type="molecule type" value="Genomic_DNA"/>
</dbReference>
<organism evidence="2 3">
    <name type="scientific">Mucilaginibacter corticis</name>
    <dbReference type="NCBI Taxonomy" id="2597670"/>
    <lineage>
        <taxon>Bacteria</taxon>
        <taxon>Pseudomonadati</taxon>
        <taxon>Bacteroidota</taxon>
        <taxon>Sphingobacteriia</taxon>
        <taxon>Sphingobacteriales</taxon>
        <taxon>Sphingobacteriaceae</taxon>
        <taxon>Mucilaginibacter</taxon>
    </lineage>
</organism>
<dbReference type="AlphaFoldDB" id="A0A556MT02"/>
<sequence length="622" mass="67516">MRNFKAKLFGVPLFVLTLVACNSKFDKVLPPSQPNGAKIVNKTPKVLYIIADGARGTSVRDADIPNIKGKLLPNSIYTWSSLADTGSNDATNWADLITGVTRAKHKVLSEDFAGYDKTNYPTIFTRIKSIVPNMRIASFSTSAAFNANLTGGTDVAQNLSNDATLTSTMADFLKTDTASIVVGEFSGIEAAGKAAGSGFDISYAPYKAAIGTFDTEVGTLLASIASRPNYANENWLVIVTSNRGGAFTLKASDDDKTIFSDPTLNTFTIISNPSYNQTFIAKPFVGNVYTGNSVRFLGDPQKGVGQVSDSLSHFYNLGDTGNFTISVKVKKHKNPVNVSRGDYYYEWPGFIGKKGHSPTDNTPETGWGDGNGRSPGWDFCLFYNGWRFMPGGINRYQAGDEIAGPDFKDENWHDLTATVVRRPTDNHVIISVYTDGVLGLANRGYSETSPGAVSYDIYNTNQSLSADFNLDNNSVMRVGFTPGEMDGGNSGNTFGKIDVEIKELKIFRAAMTQVDVKQYACDQTLDASNPYYPYILGYWPFDEGSGTVVHDKGPIGGDMKLSQAQANGYTWNHFSDLICSPAASNLRVQVPQGADLPAQILAFFNIARRSAWSLDGKVWTSN</sequence>
<comment type="caution">
    <text evidence="2">The sequence shown here is derived from an EMBL/GenBank/DDBJ whole genome shotgun (WGS) entry which is preliminary data.</text>
</comment>
<feature type="chain" id="PRO_5022119255" evidence="1">
    <location>
        <begin position="21"/>
        <end position="622"/>
    </location>
</feature>
<evidence type="ECO:0000313" key="2">
    <source>
        <dbReference type="EMBL" id="TSJ43053.1"/>
    </source>
</evidence>
<feature type="signal peptide" evidence="1">
    <location>
        <begin position="1"/>
        <end position="20"/>
    </location>
</feature>
<gene>
    <name evidence="2" type="ORF">FO440_02355</name>
</gene>
<dbReference type="InterPro" id="IPR017850">
    <property type="entry name" value="Alkaline_phosphatase_core_sf"/>
</dbReference>
<dbReference type="SUPFAM" id="SSF49899">
    <property type="entry name" value="Concanavalin A-like lectins/glucanases"/>
    <property type="match status" value="1"/>
</dbReference>
<dbReference type="InterPro" id="IPR013320">
    <property type="entry name" value="ConA-like_dom_sf"/>
</dbReference>
<keyword evidence="1" id="KW-0732">Signal</keyword>